<dbReference type="GO" id="GO:0031410">
    <property type="term" value="C:cytoplasmic vesicle"/>
    <property type="evidence" value="ECO:0007669"/>
    <property type="project" value="TreeGrafter"/>
</dbReference>
<dbReference type="PANTHER" id="PTHR12296:SF31">
    <property type="entry name" value="DENN (AEX-3) DOMAIN PROTEIN (AFU_ORTHOLOGUE AFUA_6G11200)"/>
    <property type="match status" value="1"/>
</dbReference>
<feature type="domain" description="UDENN" evidence="3">
    <location>
        <begin position="79"/>
        <end position="524"/>
    </location>
</feature>
<organism evidence="4 5">
    <name type="scientific">Dothidotthia symphoricarpi CBS 119687</name>
    <dbReference type="NCBI Taxonomy" id="1392245"/>
    <lineage>
        <taxon>Eukaryota</taxon>
        <taxon>Fungi</taxon>
        <taxon>Dikarya</taxon>
        <taxon>Ascomycota</taxon>
        <taxon>Pezizomycotina</taxon>
        <taxon>Dothideomycetes</taxon>
        <taxon>Pleosporomycetidae</taxon>
        <taxon>Pleosporales</taxon>
        <taxon>Dothidotthiaceae</taxon>
        <taxon>Dothidotthia</taxon>
    </lineage>
</organism>
<dbReference type="InterPro" id="IPR043153">
    <property type="entry name" value="DENN_C"/>
</dbReference>
<dbReference type="GeneID" id="54403872"/>
<accession>A0A6A6AIE4</accession>
<dbReference type="RefSeq" id="XP_033525967.1">
    <property type="nucleotide sequence ID" value="XM_033663440.1"/>
</dbReference>
<dbReference type="PROSITE" id="PS50211">
    <property type="entry name" value="DENN"/>
    <property type="match status" value="1"/>
</dbReference>
<gene>
    <name evidence="4" type="ORF">P153DRAFT_286086</name>
</gene>
<keyword evidence="5" id="KW-1185">Reference proteome</keyword>
<dbReference type="SMART" id="SM00799">
    <property type="entry name" value="DENN"/>
    <property type="match status" value="1"/>
</dbReference>
<dbReference type="InterPro" id="IPR001194">
    <property type="entry name" value="cDENN_dom"/>
</dbReference>
<name>A0A6A6AIE4_9PLEO</name>
<feature type="compositionally biased region" description="Low complexity" evidence="2">
    <location>
        <begin position="855"/>
        <end position="867"/>
    </location>
</feature>
<dbReference type="Proteomes" id="UP000799771">
    <property type="component" value="Unassembled WGS sequence"/>
</dbReference>
<dbReference type="Gene3D" id="3.40.50.11500">
    <property type="match status" value="1"/>
</dbReference>
<dbReference type="GO" id="GO:0032483">
    <property type="term" value="P:regulation of Rab protein signal transduction"/>
    <property type="evidence" value="ECO:0007669"/>
    <property type="project" value="TreeGrafter"/>
</dbReference>
<keyword evidence="1" id="KW-0175">Coiled coil</keyword>
<dbReference type="PANTHER" id="PTHR12296">
    <property type="entry name" value="DENN DOMAIN-CONTAINING PROTEIN 4"/>
    <property type="match status" value="1"/>
</dbReference>
<dbReference type="InterPro" id="IPR037516">
    <property type="entry name" value="Tripartite_DENN"/>
</dbReference>
<dbReference type="Pfam" id="PF02141">
    <property type="entry name" value="DENN"/>
    <property type="match status" value="1"/>
</dbReference>
<evidence type="ECO:0000256" key="2">
    <source>
        <dbReference type="SAM" id="MobiDB-lite"/>
    </source>
</evidence>
<dbReference type="Pfam" id="PF03456">
    <property type="entry name" value="uDENN"/>
    <property type="match status" value="1"/>
</dbReference>
<evidence type="ECO:0000259" key="3">
    <source>
        <dbReference type="PROSITE" id="PS50211"/>
    </source>
</evidence>
<feature type="compositionally biased region" description="Basic and acidic residues" evidence="2">
    <location>
        <begin position="10"/>
        <end position="22"/>
    </location>
</feature>
<feature type="coiled-coil region" evidence="1">
    <location>
        <begin position="549"/>
        <end position="632"/>
    </location>
</feature>
<dbReference type="InterPro" id="IPR005113">
    <property type="entry name" value="uDENN_dom"/>
</dbReference>
<protein>
    <recommendedName>
        <fullName evidence="3">UDENN domain-containing protein</fullName>
    </recommendedName>
</protein>
<dbReference type="SMART" id="SM00800">
    <property type="entry name" value="uDENN"/>
    <property type="match status" value="1"/>
</dbReference>
<dbReference type="EMBL" id="ML977502">
    <property type="protein sequence ID" value="KAF2131580.1"/>
    <property type="molecule type" value="Genomic_DNA"/>
</dbReference>
<feature type="region of interest" description="Disordered" evidence="2">
    <location>
        <begin position="800"/>
        <end position="875"/>
    </location>
</feature>
<sequence>MAPSLSMRPRTGERPPTRDNPDHSLIIPSRTSSLHSRITQPLPSTLNVKSGARSPKTLTHAYMVCGVGREPSQWVKAPAPTQGKIGHMKGAVGTFWLPEILGSSPRLEQDNEIARSLHAAMRACFPHDVEICTGRSQPHCVHHSFVLQQNSSHTLYGIALRVWSRADDKRAETIRDLRRRIEPDFFDNPEETYWIPYCLSFLSRYPLYNLLGDYLRGMWIHWNKATNLFHAEEVSRILSFPAPRLNDLVRIDMKDYALCYQFPSSPTGFQNFSMWPLFTCLSIPNIVGVIEAAVSPTRRIIFTSHYPAVLTVVAETVRFCVRVYEWSGLYVPIVHARHVTDLVQEPGPYILGVTSECRSLFTAPTDALVIDLDRNFVLTSSPPTALSAGQRTKMITRLTQALNGEVAPTGVPQHLRSAYGGGKLIPAGQIIVMRGEVESIQDPDWWNQDAIMTVMDHVCEKLGRNSGMKAIFGGSVKKPLMTKVSMRHLNELVRERNQYSRDAQEAWQDFINLKGRMDTELGKVTKRNNFLVEELDSWKQQFLKFQTFAEALTKETQDLKVKIETHKRENRRLTGLIDQQKDDAARLTNRLSGTEKQRDDALEALVLQQEIAEELERERQRNKKNLGALQHTNVAILRQRDEAQRVVLHLRALIEGQTHHMEHIVKSLNQDEMTGYIEEGFEDVPEEDEDELDTSSFVTASAKDKSEVGTIRGVSGVESRNHSRASTVAAQHYDGEDVTADMEQRLYSSPARNSKRFSNQSMVDVADRVLRDKTDAIAYIIRNISEQCAAAVEGLQLAQRADSEDDRSDRRSSLGQQSAFSRRHSSLGSEYGDEDMLRPNRGSSIPPTPDLSHRSSTSMSMASASTTPDRLSLQHRVHDIPDVPTRIMEHDDDSYIHTETMPVSKYATPLRSRHSNRTIR</sequence>
<dbReference type="InterPro" id="IPR051696">
    <property type="entry name" value="DENN_Domain_GEFs"/>
</dbReference>
<dbReference type="AlphaFoldDB" id="A0A6A6AIE4"/>
<reference evidence="4" key="1">
    <citation type="journal article" date="2020" name="Stud. Mycol.">
        <title>101 Dothideomycetes genomes: a test case for predicting lifestyles and emergence of pathogens.</title>
        <authorList>
            <person name="Haridas S."/>
            <person name="Albert R."/>
            <person name="Binder M."/>
            <person name="Bloem J."/>
            <person name="Labutti K."/>
            <person name="Salamov A."/>
            <person name="Andreopoulos B."/>
            <person name="Baker S."/>
            <person name="Barry K."/>
            <person name="Bills G."/>
            <person name="Bluhm B."/>
            <person name="Cannon C."/>
            <person name="Castanera R."/>
            <person name="Culley D."/>
            <person name="Daum C."/>
            <person name="Ezra D."/>
            <person name="Gonzalez J."/>
            <person name="Henrissat B."/>
            <person name="Kuo A."/>
            <person name="Liang C."/>
            <person name="Lipzen A."/>
            <person name="Lutzoni F."/>
            <person name="Magnuson J."/>
            <person name="Mondo S."/>
            <person name="Nolan M."/>
            <person name="Ohm R."/>
            <person name="Pangilinan J."/>
            <person name="Park H.-J."/>
            <person name="Ramirez L."/>
            <person name="Alfaro M."/>
            <person name="Sun H."/>
            <person name="Tritt A."/>
            <person name="Yoshinaga Y."/>
            <person name="Zwiers L.-H."/>
            <person name="Turgeon B."/>
            <person name="Goodwin S."/>
            <person name="Spatafora J."/>
            <person name="Crous P."/>
            <person name="Grigoriev I."/>
        </authorList>
    </citation>
    <scope>NUCLEOTIDE SEQUENCE</scope>
    <source>
        <strain evidence="4">CBS 119687</strain>
    </source>
</reference>
<evidence type="ECO:0000313" key="4">
    <source>
        <dbReference type="EMBL" id="KAF2131580.1"/>
    </source>
</evidence>
<evidence type="ECO:0000313" key="5">
    <source>
        <dbReference type="Proteomes" id="UP000799771"/>
    </source>
</evidence>
<proteinExistence type="predicted"/>
<feature type="region of interest" description="Disordered" evidence="2">
    <location>
        <begin position="1"/>
        <end position="25"/>
    </location>
</feature>
<evidence type="ECO:0000256" key="1">
    <source>
        <dbReference type="SAM" id="Coils"/>
    </source>
</evidence>
<dbReference type="OrthoDB" id="6019893at2759"/>